<protein>
    <submittedName>
        <fullName evidence="1">Uncharacterized protein</fullName>
    </submittedName>
</protein>
<reference evidence="1 2" key="1">
    <citation type="submission" date="2022-04" db="EMBL/GenBank/DDBJ databases">
        <title>Positive selection, recombination, and allopatry shape intraspecific diversity of widespread and dominant cyanobacteria.</title>
        <authorList>
            <person name="Wei J."/>
            <person name="Shu W."/>
            <person name="Hu C."/>
        </authorList>
    </citation>
    <scope>NUCLEOTIDE SEQUENCE [LARGE SCALE GENOMIC DNA]</scope>
    <source>
        <strain evidence="1 2">AS-A4</strain>
    </source>
</reference>
<keyword evidence="2" id="KW-1185">Reference proteome</keyword>
<accession>A0ABV0KPD3</accession>
<comment type="caution">
    <text evidence="1">The sequence shown here is derived from an EMBL/GenBank/DDBJ whole genome shotgun (WGS) entry which is preliminary data.</text>
</comment>
<dbReference type="Proteomes" id="UP001476950">
    <property type="component" value="Unassembled WGS sequence"/>
</dbReference>
<proteinExistence type="predicted"/>
<sequence>MSRFHDAIQSCPEHPQYVIQLRDRHPLSTFLVAVETITPEGRAFNQLLMATELVFYKVFA</sequence>
<evidence type="ECO:0000313" key="2">
    <source>
        <dbReference type="Proteomes" id="UP001476950"/>
    </source>
</evidence>
<dbReference type="RefSeq" id="WP_190449170.1">
    <property type="nucleotide sequence ID" value="NZ_JAMPLM010000027.1"/>
</dbReference>
<dbReference type="EMBL" id="JAMPLM010000027">
    <property type="protein sequence ID" value="MEP1061103.1"/>
    <property type="molecule type" value="Genomic_DNA"/>
</dbReference>
<organism evidence="1 2">
    <name type="scientific">Stenomitos frigidus AS-A4</name>
    <dbReference type="NCBI Taxonomy" id="2933935"/>
    <lineage>
        <taxon>Bacteria</taxon>
        <taxon>Bacillati</taxon>
        <taxon>Cyanobacteriota</taxon>
        <taxon>Cyanophyceae</taxon>
        <taxon>Leptolyngbyales</taxon>
        <taxon>Leptolyngbyaceae</taxon>
        <taxon>Stenomitos</taxon>
    </lineage>
</organism>
<evidence type="ECO:0000313" key="1">
    <source>
        <dbReference type="EMBL" id="MEP1061103.1"/>
    </source>
</evidence>
<gene>
    <name evidence="1" type="ORF">NDI38_21975</name>
</gene>
<name>A0ABV0KPD3_9CYAN</name>